<evidence type="ECO:0000256" key="7">
    <source>
        <dbReference type="ARBA" id="ARBA00023242"/>
    </source>
</evidence>
<feature type="region of interest" description="Disordered" evidence="8">
    <location>
        <begin position="418"/>
        <end position="439"/>
    </location>
</feature>
<evidence type="ECO:0000313" key="10">
    <source>
        <dbReference type="EMBL" id="CCX10878.1"/>
    </source>
</evidence>
<proteinExistence type="inferred from homology"/>
<feature type="compositionally biased region" description="Polar residues" evidence="8">
    <location>
        <begin position="181"/>
        <end position="198"/>
    </location>
</feature>
<feature type="region of interest" description="Disordered" evidence="8">
    <location>
        <begin position="150"/>
        <end position="378"/>
    </location>
</feature>
<dbReference type="Pfam" id="PF14474">
    <property type="entry name" value="RTC4"/>
    <property type="match status" value="1"/>
</dbReference>
<keyword evidence="7" id="KW-0539">Nucleus</keyword>
<keyword evidence="11" id="KW-1185">Reference proteome</keyword>
<evidence type="ECO:0000259" key="9">
    <source>
        <dbReference type="SMART" id="SM01312"/>
    </source>
</evidence>
<feature type="compositionally biased region" description="Low complexity" evidence="8">
    <location>
        <begin position="340"/>
        <end position="355"/>
    </location>
</feature>
<dbReference type="Proteomes" id="UP000018144">
    <property type="component" value="Unassembled WGS sequence"/>
</dbReference>
<dbReference type="PANTHER" id="PTHR41391:SF1">
    <property type="entry name" value="RESTRICTION OF TELOMERE CAPPING PROTEIN 4"/>
    <property type="match status" value="1"/>
</dbReference>
<evidence type="ECO:0000256" key="5">
    <source>
        <dbReference type="ARBA" id="ARBA00015162"/>
    </source>
</evidence>
<dbReference type="EMBL" id="HF935572">
    <property type="protein sequence ID" value="CCX10878.1"/>
    <property type="molecule type" value="Genomic_DNA"/>
</dbReference>
<keyword evidence="6" id="KW-0963">Cytoplasm</keyword>
<comment type="subcellular location">
    <subcellularLocation>
        <location evidence="3">Cytoplasm</location>
    </subcellularLocation>
    <subcellularLocation>
        <location evidence="2">Nucleus</location>
    </subcellularLocation>
</comment>
<dbReference type="InterPro" id="IPR028094">
    <property type="entry name" value="RTC4_C"/>
</dbReference>
<gene>
    <name evidence="10" type="ORF">PCON_10472</name>
</gene>
<reference evidence="10 11" key="1">
    <citation type="journal article" date="2013" name="PLoS Genet.">
        <title>The genome and development-dependent transcriptomes of Pyronema confluens: a window into fungal evolution.</title>
        <authorList>
            <person name="Traeger S."/>
            <person name="Altegoer F."/>
            <person name="Freitag M."/>
            <person name="Gabaldon T."/>
            <person name="Kempken F."/>
            <person name="Kumar A."/>
            <person name="Marcet-Houben M."/>
            <person name="Poggeler S."/>
            <person name="Stajich J.E."/>
            <person name="Nowrousian M."/>
        </authorList>
    </citation>
    <scope>NUCLEOTIDE SEQUENCE [LARGE SCALE GENOMIC DNA]</scope>
    <source>
        <strain evidence="11">CBS 100304</strain>
        <tissue evidence="10">Vegetative mycelium</tissue>
    </source>
</reference>
<dbReference type="OrthoDB" id="128308at2759"/>
<dbReference type="eggNOG" id="ENOG502SEU0">
    <property type="taxonomic scope" value="Eukaryota"/>
</dbReference>
<dbReference type="AlphaFoldDB" id="U4LAK9"/>
<evidence type="ECO:0000256" key="4">
    <source>
        <dbReference type="ARBA" id="ARBA00009461"/>
    </source>
</evidence>
<dbReference type="GO" id="GO:0005737">
    <property type="term" value="C:cytoplasm"/>
    <property type="evidence" value="ECO:0007669"/>
    <property type="project" value="UniProtKB-SubCell"/>
</dbReference>
<organism evidence="10 11">
    <name type="scientific">Pyronema omphalodes (strain CBS 100304)</name>
    <name type="common">Pyronema confluens</name>
    <dbReference type="NCBI Taxonomy" id="1076935"/>
    <lineage>
        <taxon>Eukaryota</taxon>
        <taxon>Fungi</taxon>
        <taxon>Dikarya</taxon>
        <taxon>Ascomycota</taxon>
        <taxon>Pezizomycotina</taxon>
        <taxon>Pezizomycetes</taxon>
        <taxon>Pezizales</taxon>
        <taxon>Pyronemataceae</taxon>
        <taxon>Pyronema</taxon>
    </lineage>
</organism>
<evidence type="ECO:0000256" key="6">
    <source>
        <dbReference type="ARBA" id="ARBA00022490"/>
    </source>
</evidence>
<evidence type="ECO:0000256" key="8">
    <source>
        <dbReference type="SAM" id="MobiDB-lite"/>
    </source>
</evidence>
<feature type="compositionally biased region" description="Low complexity" evidence="8">
    <location>
        <begin position="422"/>
        <end position="439"/>
    </location>
</feature>
<protein>
    <recommendedName>
        <fullName evidence="5">Restriction of telomere capping protein 4</fullName>
    </recommendedName>
</protein>
<evidence type="ECO:0000256" key="2">
    <source>
        <dbReference type="ARBA" id="ARBA00004123"/>
    </source>
</evidence>
<comment type="similarity">
    <text evidence="4">Belongs to the RTC4 family.</text>
</comment>
<evidence type="ECO:0000313" key="11">
    <source>
        <dbReference type="Proteomes" id="UP000018144"/>
    </source>
</evidence>
<feature type="region of interest" description="Disordered" evidence="8">
    <location>
        <begin position="1"/>
        <end position="118"/>
    </location>
</feature>
<dbReference type="GO" id="GO:0005634">
    <property type="term" value="C:nucleus"/>
    <property type="evidence" value="ECO:0007669"/>
    <property type="project" value="UniProtKB-SubCell"/>
</dbReference>
<accession>U4LAK9</accession>
<sequence>MNNYSRTPPRRRIGQTTQGVGPLLGTVAGRSRSDYDRCEDDDPEDTELKPHFAKRMKYNTTMNLDDELSSADAPSVSTSNSRRQNETRYTADYSRGHGVSVDDNENPDDIIATPKPPRTFSTTNYLGSLVAGNTDRAFAHATRTVPSSLQYRQSADAFSSRREPRAQSPPANWDQSARKVSMQTYGKARNTNTYNNPRSKPEPKPQPKKTNTHPTINVSLGSSDDEPEPGKKPISKFKAPPELDIKPGAYGDPDHDLYTKVPKKAMDVPPPLKSKGKTKAVPENDPDADLLGKPTKSTFSVPEAFKPKKFQSGTISSDEVSDLKQPIKKKPFQMPDSLPSKSKSVTTSFSSDSDVPAPKPKKKPTKKPTGLTEAELEELGIMPVKKSTFKLPEQLSYRPSPISSLTEPQPSAVDVDITNTTSSQPSAFQLSSQSSLDDPLNIDPSDTATADIMAGLSAIAGIRDLNELRRLHTLDDSQETCRLCRLPLPAGYLEKWRRDAPNGIILLETWTKICRQHTRSVLEDEWNSRGYPVIDWKKLSKRAEKYLPYLRKITDGSKETMLLRQERKLPFPGYYGPRGGDILLEIIMRRLGSEVGKAAEGDKLIARGGVSAFVQQVLVPEAGIRLIMEDMGIRDQEKAKEVLEESREIGEKLWGSAEMGDLMDEGEGWVDVNALQTQRIRGDEMDDSWDMGGY</sequence>
<feature type="compositionally biased region" description="Polar residues" evidence="8">
    <location>
        <begin position="212"/>
        <end position="222"/>
    </location>
</feature>
<comment type="function">
    <text evidence="1">May be involved in a process influencing telomere capping.</text>
</comment>
<dbReference type="InterPro" id="IPR039024">
    <property type="entry name" value="RTC4"/>
</dbReference>
<evidence type="ECO:0000256" key="1">
    <source>
        <dbReference type="ARBA" id="ARBA00002738"/>
    </source>
</evidence>
<dbReference type="PANTHER" id="PTHR41391">
    <property type="entry name" value="RESTRICTION OF TELOMERE CAPPING PROTEIN 4"/>
    <property type="match status" value="1"/>
</dbReference>
<evidence type="ECO:0000256" key="3">
    <source>
        <dbReference type="ARBA" id="ARBA00004496"/>
    </source>
</evidence>
<name>U4LAK9_PYROM</name>
<dbReference type="SMART" id="SM01312">
    <property type="entry name" value="RTC4"/>
    <property type="match status" value="1"/>
</dbReference>
<feature type="domain" description="Restriction of telomere capping protein 4 C-terminal" evidence="9">
    <location>
        <begin position="521"/>
        <end position="656"/>
    </location>
</feature>